<name>A0ACC3BMI2_PYRYE</name>
<evidence type="ECO:0000313" key="2">
    <source>
        <dbReference type="Proteomes" id="UP000798662"/>
    </source>
</evidence>
<comment type="caution">
    <text evidence="1">The sequence shown here is derived from an EMBL/GenBank/DDBJ whole genome shotgun (WGS) entry which is preliminary data.</text>
</comment>
<dbReference type="EMBL" id="CM020618">
    <property type="protein sequence ID" value="KAK1859154.1"/>
    <property type="molecule type" value="Genomic_DNA"/>
</dbReference>
<sequence>MRCRTATTLASAAAAGAAAAAAAAAAAGAAGAAAVAATAAAAAVVATLPAVAGASLAPAGSCEALLGSLRRQAAGRVDASGIPGLVGPRDGPTRAVLPQGDGRSQRAGPAAAAAAAASVAGGGAAGAAAAATAAAAAADVGGVTGGGEQPPPPSPLSPTAGADYSTTNGQVAGVAEPDLVKTDGRRVFVVRGGELRVVAVGEDGATGAVTATLALGGRHTPAELLLDGDRLLVIGSAYGALNGSASASGAAGAGSGDGDGGGTRVPDLLAARLLGDPLTVLTAVDVADGGRPAVVATLRAQGRYVAARRVNGTVRVVVSSPAAGRLPLVYPGWVPAVADTPPGTAQAAGPGLSVEAAKVENLRRIWASTLDDWMPAYEMTTAAGATAAGYLVTCESTYQTPVFAGFDSLSILTFDLRKPVAGDNDDDDDEDDDDDDDDDDNDDDDDDEGVDPGLCLIPTAGVGIQANGDTVYATEEALYVATTDYQNDVVVAASTAAAAGVAGDGRGSGLVEEATAAAGVAFPPSTFVTHLHQFDLTTPSATYVGSGAVAGSLLNQFSMHAHNGSLFVATTDGAPWDADRNPSSSRVSAVQADSDGGMAVVGAVTDLGVGERIFAVRYVADRAYVVTFERTDPLYVIDLADPTAPRRVGELKLPGFASYFHPIGPGRLLGVGQDATAEGVPTAAKVTLFSVEDPAAPVELDSWVDAPAALGGGADGDGDAAVPTPRPGTSSSAVAWDHRAFLYWPPTATAVLPLSGYGTRRFTGSLVLTVGADALTEVGRVAHPDGTAVARNWVLGGDHLWSLSQSTMMVHALDGLAQEGLIEIAAGNDAGRVPRAEEGDEAPTEDPDWTEEPTTDVDNGKEAFPTDPDGGALGGDEAAPEGTPTPTDTEGVAFMAQTMDGGEEVGAPVADAYAADVALTLQATDGSGGGSGGEDGGKGVAAARVGAPAVRAAAGEDAADVVSLLPQTMDGAFAVGAVAPPPPPPRRQPGLSGGRRGTPAAGAVTPTPTPTPTATPPVGPRPAQTAAAAAAGVALMPQTIDGGEAVVGGAAAARPAADDGVSLLPQTMDGAVALGAAAAAVVTATPSPPHRGPAVAVTATPQARRPSGTPTPTPVGPGRPSVRV</sequence>
<evidence type="ECO:0000313" key="1">
    <source>
        <dbReference type="EMBL" id="KAK1859154.1"/>
    </source>
</evidence>
<protein>
    <submittedName>
        <fullName evidence="1">Uncharacterized protein</fullName>
    </submittedName>
</protein>
<dbReference type="Proteomes" id="UP000798662">
    <property type="component" value="Chromosome 1"/>
</dbReference>
<keyword evidence="2" id="KW-1185">Reference proteome</keyword>
<accession>A0ACC3BMI2</accession>
<gene>
    <name evidence="1" type="ORF">I4F81_001751</name>
</gene>
<proteinExistence type="predicted"/>
<reference evidence="1" key="1">
    <citation type="submission" date="2019-11" db="EMBL/GenBank/DDBJ databases">
        <title>Nori genome reveals adaptations in red seaweeds to the harsh intertidal environment.</title>
        <authorList>
            <person name="Wang D."/>
            <person name="Mao Y."/>
        </authorList>
    </citation>
    <scope>NUCLEOTIDE SEQUENCE</scope>
    <source>
        <tissue evidence="1">Gametophyte</tissue>
    </source>
</reference>
<organism evidence="1 2">
    <name type="scientific">Pyropia yezoensis</name>
    <name type="common">Susabi-nori</name>
    <name type="synonym">Porphyra yezoensis</name>
    <dbReference type="NCBI Taxonomy" id="2788"/>
    <lineage>
        <taxon>Eukaryota</taxon>
        <taxon>Rhodophyta</taxon>
        <taxon>Bangiophyceae</taxon>
        <taxon>Bangiales</taxon>
        <taxon>Bangiaceae</taxon>
        <taxon>Pyropia</taxon>
    </lineage>
</organism>